<dbReference type="GO" id="GO:0003677">
    <property type="term" value="F:DNA binding"/>
    <property type="evidence" value="ECO:0007669"/>
    <property type="project" value="InterPro"/>
</dbReference>
<name>A0AAN3A684_BACO1</name>
<proteinExistence type="predicted"/>
<comment type="caution">
    <text evidence="1">The sequence shown here is derived from an EMBL/GenBank/DDBJ whole genome shotgun (WGS) entry which is preliminary data.</text>
</comment>
<evidence type="ECO:0000313" key="1">
    <source>
        <dbReference type="EMBL" id="EDO10427.1"/>
    </source>
</evidence>
<protein>
    <submittedName>
        <fullName evidence="1">Uncharacterized protein</fullName>
    </submittedName>
</protein>
<dbReference type="AlphaFoldDB" id="A0AAN3A684"/>
<dbReference type="InterPro" id="IPR010982">
    <property type="entry name" value="Lambda_DNA-bd_dom_sf"/>
</dbReference>
<organism evidence="1 2">
    <name type="scientific">Bacteroides ovatus (strain ATCC 8483 / DSM 1896 / JCM 5824 / BCRC 10623 / CCUG 4943 / NCTC 11153)</name>
    <dbReference type="NCBI Taxonomy" id="411476"/>
    <lineage>
        <taxon>Bacteria</taxon>
        <taxon>Pseudomonadati</taxon>
        <taxon>Bacteroidota</taxon>
        <taxon>Bacteroidia</taxon>
        <taxon>Bacteroidales</taxon>
        <taxon>Bacteroidaceae</taxon>
        <taxon>Bacteroides</taxon>
    </lineage>
</organism>
<dbReference type="Proteomes" id="UP000005475">
    <property type="component" value="Unassembled WGS sequence"/>
</dbReference>
<evidence type="ECO:0000313" key="2">
    <source>
        <dbReference type="Proteomes" id="UP000005475"/>
    </source>
</evidence>
<reference evidence="1 2" key="1">
    <citation type="submission" date="2007-03" db="EMBL/GenBank/DDBJ databases">
        <authorList>
            <person name="Fulton L."/>
            <person name="Clifton S."/>
            <person name="Fulton B."/>
            <person name="Xu J."/>
            <person name="Minx P."/>
            <person name="Pepin K.H."/>
            <person name="Johnson M."/>
            <person name="Thiruvilangam P."/>
            <person name="Bhonagiri V."/>
            <person name="Nash W.E."/>
            <person name="Mardis E.R."/>
            <person name="Wilson R.K."/>
        </authorList>
    </citation>
    <scope>NUCLEOTIDE SEQUENCE [LARGE SCALE GENOMIC DNA]</scope>
    <source>
        <strain evidence="2">ATCC 8483 / DSM 1896 / JCM 5824 / BCRC 10623 / CCUG 4943 / NCTC 11153</strain>
    </source>
</reference>
<reference evidence="2" key="2">
    <citation type="submission" date="2007-04" db="EMBL/GenBank/DDBJ databases">
        <title>Draft genome sequence of Bacteroides ovatus (ATCC 8483).</title>
        <authorList>
            <person name="Sudarsanam P."/>
            <person name="Ley R."/>
            <person name="Guruge J."/>
            <person name="Turnbaugh P.J."/>
            <person name="Mahowald M."/>
            <person name="Liep D."/>
            <person name="Gordon J."/>
        </authorList>
    </citation>
    <scope>NUCLEOTIDE SEQUENCE [LARGE SCALE GENOMIC DNA]</scope>
    <source>
        <strain evidence="2">ATCC 8483 / DSM 1896 / JCM 5824 / BCRC 10623 / CCUG 4943 / NCTC 11153</strain>
    </source>
</reference>
<accession>A0AAN3A684</accession>
<dbReference type="SUPFAM" id="SSF47413">
    <property type="entry name" value="lambda repressor-like DNA-binding domains"/>
    <property type="match status" value="1"/>
</dbReference>
<gene>
    <name evidence="1" type="ORF">BACOVA_03873</name>
</gene>
<dbReference type="EMBL" id="AAXF02000052">
    <property type="protein sequence ID" value="EDO10427.1"/>
    <property type="molecule type" value="Genomic_DNA"/>
</dbReference>
<sequence>MAETSVNEKIREIISYYKLSDRQFSIKIGVTQSVIGSMFQKTQNLPLK</sequence>